<dbReference type="AlphaFoldDB" id="A0A9D3UPX8"/>
<reference evidence="1 2" key="1">
    <citation type="journal article" date="2021" name="Plant Biotechnol. J.">
        <title>Multi-omics assisted identification of the key and species-specific regulatory components of drought-tolerant mechanisms in Gossypium stocksii.</title>
        <authorList>
            <person name="Yu D."/>
            <person name="Ke L."/>
            <person name="Zhang D."/>
            <person name="Wu Y."/>
            <person name="Sun Y."/>
            <person name="Mei J."/>
            <person name="Sun J."/>
            <person name="Sun Y."/>
        </authorList>
    </citation>
    <scope>NUCLEOTIDE SEQUENCE [LARGE SCALE GENOMIC DNA]</scope>
    <source>
        <strain evidence="2">cv. E1</strain>
        <tissue evidence="1">Leaf</tissue>
    </source>
</reference>
<evidence type="ECO:0000313" key="2">
    <source>
        <dbReference type="Proteomes" id="UP000828251"/>
    </source>
</evidence>
<name>A0A9D3UPX8_9ROSI</name>
<proteinExistence type="predicted"/>
<evidence type="ECO:0000313" key="1">
    <source>
        <dbReference type="EMBL" id="KAH1048224.1"/>
    </source>
</evidence>
<gene>
    <name evidence="1" type="ORF">J1N35_039008</name>
</gene>
<protein>
    <submittedName>
        <fullName evidence="1">Uncharacterized protein</fullName>
    </submittedName>
</protein>
<keyword evidence="2" id="KW-1185">Reference proteome</keyword>
<comment type="caution">
    <text evidence="1">The sequence shown here is derived from an EMBL/GenBank/DDBJ whole genome shotgun (WGS) entry which is preliminary data.</text>
</comment>
<dbReference type="OrthoDB" id="10649440at2759"/>
<sequence>MGTRWNVSNGKYILIWHDKWLPIEPPFKLSSPNMGENRPAFVSQFMDVENRKWKIDKIYCLFNENEAKIVLSTPIVSPQFEDSLRWPLHREIGISLYSPKAKSS</sequence>
<organism evidence="1 2">
    <name type="scientific">Gossypium stocksii</name>
    <dbReference type="NCBI Taxonomy" id="47602"/>
    <lineage>
        <taxon>Eukaryota</taxon>
        <taxon>Viridiplantae</taxon>
        <taxon>Streptophyta</taxon>
        <taxon>Embryophyta</taxon>
        <taxon>Tracheophyta</taxon>
        <taxon>Spermatophyta</taxon>
        <taxon>Magnoliopsida</taxon>
        <taxon>eudicotyledons</taxon>
        <taxon>Gunneridae</taxon>
        <taxon>Pentapetalae</taxon>
        <taxon>rosids</taxon>
        <taxon>malvids</taxon>
        <taxon>Malvales</taxon>
        <taxon>Malvaceae</taxon>
        <taxon>Malvoideae</taxon>
        <taxon>Gossypium</taxon>
    </lineage>
</organism>
<dbReference type="EMBL" id="JAIQCV010000011">
    <property type="protein sequence ID" value="KAH1048224.1"/>
    <property type="molecule type" value="Genomic_DNA"/>
</dbReference>
<accession>A0A9D3UPX8</accession>
<dbReference type="Proteomes" id="UP000828251">
    <property type="component" value="Unassembled WGS sequence"/>
</dbReference>